<comment type="caution">
    <text evidence="2">The sequence shown here is derived from an EMBL/GenBank/DDBJ whole genome shotgun (WGS) entry which is preliminary data.</text>
</comment>
<feature type="compositionally biased region" description="Polar residues" evidence="1">
    <location>
        <begin position="130"/>
        <end position="141"/>
    </location>
</feature>
<dbReference type="GeneID" id="89975638"/>
<dbReference type="PANTHER" id="PTHR36826">
    <property type="entry name" value="PROTEIN ECM13"/>
    <property type="match status" value="1"/>
</dbReference>
<dbReference type="PANTHER" id="PTHR36826:SF1">
    <property type="entry name" value="PROTEIN ECM13"/>
    <property type="match status" value="1"/>
</dbReference>
<dbReference type="EMBL" id="JAVRRD010000029">
    <property type="protein sequence ID" value="KAK5046711.1"/>
    <property type="molecule type" value="Genomic_DNA"/>
</dbReference>
<evidence type="ECO:0000313" key="2">
    <source>
        <dbReference type="EMBL" id="KAK5046711.1"/>
    </source>
</evidence>
<dbReference type="AlphaFoldDB" id="A0AAV9MYR2"/>
<feature type="region of interest" description="Disordered" evidence="1">
    <location>
        <begin position="86"/>
        <end position="218"/>
    </location>
</feature>
<proteinExistence type="predicted"/>
<dbReference type="InterPro" id="IPR037738">
    <property type="entry name" value="Ecm13-like"/>
</dbReference>
<dbReference type="RefSeq" id="XP_064702294.1">
    <property type="nucleotide sequence ID" value="XM_064851025.1"/>
</dbReference>
<keyword evidence="3" id="KW-1185">Reference proteome</keyword>
<gene>
    <name evidence="2" type="ORF">LTR84_007472</name>
</gene>
<reference evidence="2 3" key="1">
    <citation type="submission" date="2023-08" db="EMBL/GenBank/DDBJ databases">
        <title>Black Yeasts Isolated from many extreme environments.</title>
        <authorList>
            <person name="Coleine C."/>
            <person name="Stajich J.E."/>
            <person name="Selbmann L."/>
        </authorList>
    </citation>
    <scope>NUCLEOTIDE SEQUENCE [LARGE SCALE GENOMIC DNA]</scope>
    <source>
        <strain evidence="2 3">CCFEE 5792</strain>
    </source>
</reference>
<accession>A0AAV9MYR2</accession>
<evidence type="ECO:0000256" key="1">
    <source>
        <dbReference type="SAM" id="MobiDB-lite"/>
    </source>
</evidence>
<name>A0AAV9MYR2_9EURO</name>
<feature type="compositionally biased region" description="Acidic residues" evidence="1">
    <location>
        <begin position="171"/>
        <end position="187"/>
    </location>
</feature>
<feature type="region of interest" description="Disordered" evidence="1">
    <location>
        <begin position="242"/>
        <end position="278"/>
    </location>
</feature>
<protein>
    <recommendedName>
        <fullName evidence="4">C2 NT-type domain-containing protein</fullName>
    </recommendedName>
</protein>
<evidence type="ECO:0008006" key="4">
    <source>
        <dbReference type="Google" id="ProtNLM"/>
    </source>
</evidence>
<feature type="compositionally biased region" description="Low complexity" evidence="1">
    <location>
        <begin position="142"/>
        <end position="152"/>
    </location>
</feature>
<evidence type="ECO:0000313" key="3">
    <source>
        <dbReference type="Proteomes" id="UP001358417"/>
    </source>
</evidence>
<sequence length="342" mass="36760">MSKIRNLTTVSTYSLAHTAQCKLKLSAKRGDRDLRFILGHAFTLDNVMLRIMEIENQSAKSSFLEGRPPSEDGDVHYDCSAAKPVEPEEHYDCSKAAPAPEPEPEEHYDCSKPAPPVPAEPDARGRRISFQDNNARPSNTFSGNGSNNGGNSPARKRSPPPVALPSKPDYYLDDSDSDGTSSDDYDEPTSYGPGAGAAHDPAISPNAKHQSTHDAYSDSEDAALELADDELDDDMNGLSLTRFASASAQPPRMIRSTSSSSSEDDDDTGPVSPPQLPADVDVREIIDGDKDEVLERLYDDVRRCACHGLATDHEVGAKPVGIWDVPAEKSGGKRLAVVAIAA</sequence>
<dbReference type="Proteomes" id="UP001358417">
    <property type="component" value="Unassembled WGS sequence"/>
</dbReference>
<organism evidence="2 3">
    <name type="scientific">Exophiala bonariae</name>
    <dbReference type="NCBI Taxonomy" id="1690606"/>
    <lineage>
        <taxon>Eukaryota</taxon>
        <taxon>Fungi</taxon>
        <taxon>Dikarya</taxon>
        <taxon>Ascomycota</taxon>
        <taxon>Pezizomycotina</taxon>
        <taxon>Eurotiomycetes</taxon>
        <taxon>Chaetothyriomycetidae</taxon>
        <taxon>Chaetothyriales</taxon>
        <taxon>Herpotrichiellaceae</taxon>
        <taxon>Exophiala</taxon>
    </lineage>
</organism>